<dbReference type="Pfam" id="PF04930">
    <property type="entry name" value="FUN14"/>
    <property type="match status" value="1"/>
</dbReference>
<comment type="caution">
    <text evidence="8">The sequence shown here is derived from an EMBL/GenBank/DDBJ whole genome shotgun (WGS) entry which is preliminary data.</text>
</comment>
<evidence type="ECO:0000256" key="7">
    <source>
        <dbReference type="SAM" id="Phobius"/>
    </source>
</evidence>
<organism evidence="8 9">
    <name type="scientific">Diacronema lutheri</name>
    <name type="common">Unicellular marine alga</name>
    <name type="synonym">Monochrysis lutheri</name>
    <dbReference type="NCBI Taxonomy" id="2081491"/>
    <lineage>
        <taxon>Eukaryota</taxon>
        <taxon>Haptista</taxon>
        <taxon>Haptophyta</taxon>
        <taxon>Pavlovophyceae</taxon>
        <taxon>Pavlovales</taxon>
        <taxon>Pavlovaceae</taxon>
        <taxon>Diacronema</taxon>
    </lineage>
</organism>
<dbReference type="PANTHER" id="PTHR21346">
    <property type="entry name" value="FUN14 DOMAIN CONTAINING"/>
    <property type="match status" value="1"/>
</dbReference>
<dbReference type="OrthoDB" id="163794at2759"/>
<evidence type="ECO:0000313" key="9">
    <source>
        <dbReference type="Proteomes" id="UP000751190"/>
    </source>
</evidence>
<keyword evidence="4 7" id="KW-1133">Transmembrane helix</keyword>
<dbReference type="AlphaFoldDB" id="A0A8J5XSX1"/>
<accession>A0A8J5XSX1</accession>
<evidence type="ECO:0000256" key="6">
    <source>
        <dbReference type="SAM" id="MobiDB-lite"/>
    </source>
</evidence>
<protein>
    <recommendedName>
        <fullName evidence="10">EF-hand domain-containing protein</fullName>
    </recommendedName>
</protein>
<evidence type="ECO:0000256" key="3">
    <source>
        <dbReference type="ARBA" id="ARBA00022692"/>
    </source>
</evidence>
<feature type="compositionally biased region" description="Low complexity" evidence="6">
    <location>
        <begin position="18"/>
        <end position="29"/>
    </location>
</feature>
<keyword evidence="5 7" id="KW-0472">Membrane</keyword>
<dbReference type="OMA" id="YIQVNWK"/>
<sequence>MRLGAVHCREPAWREPSDPAAPSSGAPAKGADDLDPFSERVASMITAAMMKLGSAGMFGFCAGVALKRASTEAAYTVGIAFVFLQVLAHKGYIDIKWKRIREDVLYLVDTDGDGELTRKDVLKHVRGLLNVLVYKLPSTSGFTVGLVYGFRWS</sequence>
<proteinExistence type="inferred from homology"/>
<dbReference type="InterPro" id="IPR018247">
    <property type="entry name" value="EF_Hand_1_Ca_BS"/>
</dbReference>
<evidence type="ECO:0008006" key="10">
    <source>
        <dbReference type="Google" id="ProtNLM"/>
    </source>
</evidence>
<dbReference type="InterPro" id="IPR007014">
    <property type="entry name" value="FUN14"/>
</dbReference>
<feature type="transmembrane region" description="Helical" evidence="7">
    <location>
        <begin position="128"/>
        <end position="150"/>
    </location>
</feature>
<comment type="similarity">
    <text evidence="2">Belongs to the FUN14 family.</text>
</comment>
<dbReference type="EMBL" id="JAGTXO010000005">
    <property type="protein sequence ID" value="KAG8467907.1"/>
    <property type="molecule type" value="Genomic_DNA"/>
</dbReference>
<gene>
    <name evidence="8" type="ORF">KFE25_006959</name>
</gene>
<dbReference type="Proteomes" id="UP000751190">
    <property type="component" value="Unassembled WGS sequence"/>
</dbReference>
<keyword evidence="9" id="KW-1185">Reference proteome</keyword>
<comment type="subcellular location">
    <subcellularLocation>
        <location evidence="1">Membrane</location>
    </subcellularLocation>
</comment>
<dbReference type="PROSITE" id="PS00018">
    <property type="entry name" value="EF_HAND_1"/>
    <property type="match status" value="1"/>
</dbReference>
<name>A0A8J5XSX1_DIALT</name>
<dbReference type="GO" id="GO:0016020">
    <property type="term" value="C:membrane"/>
    <property type="evidence" value="ECO:0007669"/>
    <property type="project" value="UniProtKB-SubCell"/>
</dbReference>
<evidence type="ECO:0000256" key="5">
    <source>
        <dbReference type="ARBA" id="ARBA00023136"/>
    </source>
</evidence>
<evidence type="ECO:0000256" key="2">
    <source>
        <dbReference type="ARBA" id="ARBA00009160"/>
    </source>
</evidence>
<evidence type="ECO:0000256" key="4">
    <source>
        <dbReference type="ARBA" id="ARBA00022989"/>
    </source>
</evidence>
<feature type="region of interest" description="Disordered" evidence="6">
    <location>
        <begin position="12"/>
        <end position="34"/>
    </location>
</feature>
<dbReference type="PANTHER" id="PTHR21346:SF10">
    <property type="entry name" value="TRANSMEMBRANE PROTEIN"/>
    <property type="match status" value="1"/>
</dbReference>
<keyword evidence="3 7" id="KW-0812">Transmembrane</keyword>
<feature type="transmembrane region" description="Helical" evidence="7">
    <location>
        <begin position="73"/>
        <end position="93"/>
    </location>
</feature>
<evidence type="ECO:0000313" key="8">
    <source>
        <dbReference type="EMBL" id="KAG8467907.1"/>
    </source>
</evidence>
<feature type="transmembrane region" description="Helical" evidence="7">
    <location>
        <begin position="48"/>
        <end position="67"/>
    </location>
</feature>
<reference evidence="8" key="1">
    <citation type="submission" date="2021-05" db="EMBL/GenBank/DDBJ databases">
        <title>The genome of the haptophyte Pavlova lutheri (Diacronema luteri, Pavlovales) - a model for lipid biosynthesis in eukaryotic algae.</title>
        <authorList>
            <person name="Hulatt C.J."/>
            <person name="Posewitz M.C."/>
        </authorList>
    </citation>
    <scope>NUCLEOTIDE SEQUENCE</scope>
    <source>
        <strain evidence="8">NIVA-4/92</strain>
    </source>
</reference>
<evidence type="ECO:0000256" key="1">
    <source>
        <dbReference type="ARBA" id="ARBA00004370"/>
    </source>
</evidence>